<protein>
    <submittedName>
        <fullName evidence="6">MFS transporter</fullName>
    </submittedName>
</protein>
<keyword evidence="2 4" id="KW-1133">Transmembrane helix</keyword>
<name>A0A2T4IQK7_9HYPH</name>
<keyword evidence="7" id="KW-1185">Reference proteome</keyword>
<feature type="domain" description="Major facilitator superfamily (MFS) profile" evidence="5">
    <location>
        <begin position="1"/>
        <end position="397"/>
    </location>
</feature>
<dbReference type="AlphaFoldDB" id="A0A2T4IQK7"/>
<reference evidence="6 7" key="1">
    <citation type="submission" date="2018-03" db="EMBL/GenBank/DDBJ databases">
        <title>Genome sequence of the symbiotic type strain Mesorhizobium helmanticense CSLC115NT isolated from Lotus corniculatus nodules.</title>
        <authorList>
            <person name="Sannazzaro A.I."/>
            <person name="Torres Tejerizo G.A."/>
            <person name="Dip D."/>
            <person name="Caballero M."/>
            <person name="Pistorio M."/>
            <person name="Estrella M.J."/>
        </authorList>
    </citation>
    <scope>NUCLEOTIDE SEQUENCE [LARGE SCALE GENOMIC DNA]</scope>
    <source>
        <strain evidence="6 7">CSLC115N</strain>
    </source>
</reference>
<dbReference type="Gene3D" id="1.20.1250.20">
    <property type="entry name" value="MFS general substrate transporter like domains"/>
    <property type="match status" value="1"/>
</dbReference>
<dbReference type="InterPro" id="IPR036259">
    <property type="entry name" value="MFS_trans_sf"/>
</dbReference>
<feature type="transmembrane region" description="Helical" evidence="4">
    <location>
        <begin position="309"/>
        <end position="332"/>
    </location>
</feature>
<feature type="transmembrane region" description="Helical" evidence="4">
    <location>
        <begin position="166"/>
        <end position="185"/>
    </location>
</feature>
<dbReference type="Proteomes" id="UP000240259">
    <property type="component" value="Unassembled WGS sequence"/>
</dbReference>
<comment type="caution">
    <text evidence="6">The sequence shown here is derived from an EMBL/GenBank/DDBJ whole genome shotgun (WGS) entry which is preliminary data.</text>
</comment>
<feature type="transmembrane region" description="Helical" evidence="4">
    <location>
        <begin position="136"/>
        <end position="154"/>
    </location>
</feature>
<dbReference type="InterPro" id="IPR050327">
    <property type="entry name" value="Proton-linked_MCT"/>
</dbReference>
<dbReference type="OrthoDB" id="7200137at2"/>
<feature type="transmembrane region" description="Helical" evidence="4">
    <location>
        <begin position="283"/>
        <end position="303"/>
    </location>
</feature>
<keyword evidence="1 4" id="KW-0812">Transmembrane</keyword>
<evidence type="ECO:0000313" key="6">
    <source>
        <dbReference type="EMBL" id="PTE07910.1"/>
    </source>
</evidence>
<feature type="transmembrane region" description="Helical" evidence="4">
    <location>
        <begin position="219"/>
        <end position="238"/>
    </location>
</feature>
<dbReference type="EMBL" id="PZJX01000043">
    <property type="protein sequence ID" value="PTE07910.1"/>
    <property type="molecule type" value="Genomic_DNA"/>
</dbReference>
<feature type="transmembrane region" description="Helical" evidence="4">
    <location>
        <begin position="45"/>
        <end position="65"/>
    </location>
</feature>
<accession>A0A2T4IQK7</accession>
<dbReference type="Pfam" id="PF07690">
    <property type="entry name" value="MFS_1"/>
    <property type="match status" value="1"/>
</dbReference>
<evidence type="ECO:0000256" key="2">
    <source>
        <dbReference type="ARBA" id="ARBA00022989"/>
    </source>
</evidence>
<dbReference type="NCBIfam" id="NF033733">
    <property type="entry name" value="MFS_ArsK"/>
    <property type="match status" value="1"/>
</dbReference>
<dbReference type="SUPFAM" id="SSF103473">
    <property type="entry name" value="MFS general substrate transporter"/>
    <property type="match status" value="1"/>
</dbReference>
<keyword evidence="3 4" id="KW-0472">Membrane</keyword>
<dbReference type="GO" id="GO:0022857">
    <property type="term" value="F:transmembrane transporter activity"/>
    <property type="evidence" value="ECO:0007669"/>
    <property type="project" value="InterPro"/>
</dbReference>
<sequence>MIDRKIPTAALWALGLTQIIGYGTLYYSFSILVPSIALEFAWPEQWVFGALSASLLAGGLFAPTAGRWADRFGAGRIMTFGSVAAAVSLVACAAAPGRVTFVLALMAMELASAFVLYSAAFVAIVQIGGAKAQRSITHLTLIAGFASTLFWPLTATLHQYLTWREVYLVFAVMNVAICLPIHAWLARLSHRTDESASPASVAVGPAGGAAFNPPNRARVFLLMLGGFAVEGFVLSSILVHMVPLTTALGLGSAGLVVTTLFGPSQVASRLINMLFGGRLAQRWLAVIGATLLPLGLVVLLATTPSVAGAIAFVILFGLGSGLASIVGGTLPLELFGRERYGARLGWVTAARQFSSALAPFALAMAMAGMGVHASLWLTAVVGMLGILAFSAIVLLRRQPLAPVMLTTAN</sequence>
<feature type="transmembrane region" description="Helical" evidence="4">
    <location>
        <begin position="12"/>
        <end position="33"/>
    </location>
</feature>
<feature type="transmembrane region" description="Helical" evidence="4">
    <location>
        <begin position="373"/>
        <end position="395"/>
    </location>
</feature>
<dbReference type="PANTHER" id="PTHR11360">
    <property type="entry name" value="MONOCARBOXYLATE TRANSPORTER"/>
    <property type="match status" value="1"/>
</dbReference>
<evidence type="ECO:0000313" key="7">
    <source>
        <dbReference type="Proteomes" id="UP000240259"/>
    </source>
</evidence>
<gene>
    <name evidence="6" type="ORF">C9427_23300</name>
</gene>
<evidence type="ECO:0000256" key="3">
    <source>
        <dbReference type="ARBA" id="ARBA00023136"/>
    </source>
</evidence>
<evidence type="ECO:0000259" key="5">
    <source>
        <dbReference type="PROSITE" id="PS50850"/>
    </source>
</evidence>
<dbReference type="PROSITE" id="PS50850">
    <property type="entry name" value="MFS"/>
    <property type="match status" value="1"/>
</dbReference>
<evidence type="ECO:0000256" key="1">
    <source>
        <dbReference type="ARBA" id="ARBA00022692"/>
    </source>
</evidence>
<evidence type="ECO:0000256" key="4">
    <source>
        <dbReference type="SAM" id="Phobius"/>
    </source>
</evidence>
<feature type="transmembrane region" description="Helical" evidence="4">
    <location>
        <begin position="102"/>
        <end position="124"/>
    </location>
</feature>
<dbReference type="InterPro" id="IPR011701">
    <property type="entry name" value="MFS"/>
</dbReference>
<proteinExistence type="predicted"/>
<organism evidence="6 7">
    <name type="scientific">Mesorhizobium helmanticense</name>
    <dbReference type="NCBI Taxonomy" id="1776423"/>
    <lineage>
        <taxon>Bacteria</taxon>
        <taxon>Pseudomonadati</taxon>
        <taxon>Pseudomonadota</taxon>
        <taxon>Alphaproteobacteria</taxon>
        <taxon>Hyphomicrobiales</taxon>
        <taxon>Phyllobacteriaceae</taxon>
        <taxon>Mesorhizobium</taxon>
    </lineage>
</organism>
<dbReference type="PANTHER" id="PTHR11360:SF290">
    <property type="entry name" value="MONOCARBOXYLATE MFS PERMEASE"/>
    <property type="match status" value="1"/>
</dbReference>
<dbReference type="RefSeq" id="WP_107651429.1">
    <property type="nucleotide sequence ID" value="NZ_PZJX01000043.1"/>
</dbReference>
<dbReference type="InterPro" id="IPR020846">
    <property type="entry name" value="MFS_dom"/>
</dbReference>
<feature type="transmembrane region" description="Helical" evidence="4">
    <location>
        <begin position="77"/>
        <end position="96"/>
    </location>
</feature>